<evidence type="ECO:0000313" key="2">
    <source>
        <dbReference type="EMBL" id="KAL2860803.1"/>
    </source>
</evidence>
<dbReference type="RefSeq" id="XP_070880697.1">
    <property type="nucleotide sequence ID" value="XM_071027441.1"/>
</dbReference>
<feature type="compositionally biased region" description="Polar residues" evidence="1">
    <location>
        <begin position="29"/>
        <end position="46"/>
    </location>
</feature>
<name>A0ABR4LBD8_9EURO</name>
<evidence type="ECO:0000313" key="3">
    <source>
        <dbReference type="Proteomes" id="UP001610432"/>
    </source>
</evidence>
<evidence type="ECO:0000256" key="1">
    <source>
        <dbReference type="SAM" id="MobiDB-lite"/>
    </source>
</evidence>
<proteinExistence type="predicted"/>
<feature type="region of interest" description="Disordered" evidence="1">
    <location>
        <begin position="1"/>
        <end position="52"/>
    </location>
</feature>
<dbReference type="Proteomes" id="UP001610432">
    <property type="component" value="Unassembled WGS sequence"/>
</dbReference>
<organism evidence="2 3">
    <name type="scientific">Aspergillus lucknowensis</name>
    <dbReference type="NCBI Taxonomy" id="176173"/>
    <lineage>
        <taxon>Eukaryota</taxon>
        <taxon>Fungi</taxon>
        <taxon>Dikarya</taxon>
        <taxon>Ascomycota</taxon>
        <taxon>Pezizomycotina</taxon>
        <taxon>Eurotiomycetes</taxon>
        <taxon>Eurotiomycetidae</taxon>
        <taxon>Eurotiales</taxon>
        <taxon>Aspergillaceae</taxon>
        <taxon>Aspergillus</taxon>
        <taxon>Aspergillus subgen. Nidulantes</taxon>
    </lineage>
</organism>
<feature type="compositionally biased region" description="Low complexity" evidence="1">
    <location>
        <begin position="9"/>
        <end position="23"/>
    </location>
</feature>
<gene>
    <name evidence="2" type="ORF">BJX67DRAFT_327305</name>
</gene>
<protein>
    <submittedName>
        <fullName evidence="2">Uncharacterized protein</fullName>
    </submittedName>
</protein>
<reference evidence="2 3" key="1">
    <citation type="submission" date="2024-07" db="EMBL/GenBank/DDBJ databases">
        <title>Section-level genome sequencing and comparative genomics of Aspergillus sections Usti and Cavernicolus.</title>
        <authorList>
            <consortium name="Lawrence Berkeley National Laboratory"/>
            <person name="Nybo J.L."/>
            <person name="Vesth T.C."/>
            <person name="Theobald S."/>
            <person name="Frisvad J.C."/>
            <person name="Larsen T.O."/>
            <person name="Kjaerboelling I."/>
            <person name="Rothschild-Mancinelli K."/>
            <person name="Lyhne E.K."/>
            <person name="Kogle M.E."/>
            <person name="Barry K."/>
            <person name="Clum A."/>
            <person name="Na H."/>
            <person name="Ledsgaard L."/>
            <person name="Lin J."/>
            <person name="Lipzen A."/>
            <person name="Kuo A."/>
            <person name="Riley R."/>
            <person name="Mondo S."/>
            <person name="Labutti K."/>
            <person name="Haridas S."/>
            <person name="Pangalinan J."/>
            <person name="Salamov A.A."/>
            <person name="Simmons B.A."/>
            <person name="Magnuson J.K."/>
            <person name="Chen J."/>
            <person name="Drula E."/>
            <person name="Henrissat B."/>
            <person name="Wiebenga A."/>
            <person name="Lubbers R.J."/>
            <person name="Gomes A.C."/>
            <person name="Macurrencykelacurrency M.R."/>
            <person name="Stajich J."/>
            <person name="Grigoriev I.V."/>
            <person name="Mortensen U.H."/>
            <person name="De Vries R.P."/>
            <person name="Baker S.E."/>
            <person name="Andersen M.R."/>
        </authorList>
    </citation>
    <scope>NUCLEOTIDE SEQUENCE [LARGE SCALE GENOMIC DNA]</scope>
    <source>
        <strain evidence="2 3">CBS 449.75</strain>
    </source>
</reference>
<sequence length="230" mass="25940">MQLRPRTGQTTQPAQQAQPSASTKRTKTPRTQAQQSGETQEPSNQPLKVGHPMPNYLLHIQLPVQSEDGTKRKTTLQQLLNRSVEGIVVCVYSHISKKVLESEFERLSGGPALRLKVAWVGLSTYPPSVHAALLGESEFQKGEKPYRMLSDPATKLLQPMGFVRPRPRSKTWSTRMRKLGSIRCGFFIITKDKRLFARKMGKLDNIVEELLTAQIRLYAQPINGGVKRPW</sequence>
<keyword evidence="3" id="KW-1185">Reference proteome</keyword>
<dbReference type="EMBL" id="JBFXLQ010000084">
    <property type="protein sequence ID" value="KAL2860803.1"/>
    <property type="molecule type" value="Genomic_DNA"/>
</dbReference>
<comment type="caution">
    <text evidence="2">The sequence shown here is derived from an EMBL/GenBank/DDBJ whole genome shotgun (WGS) entry which is preliminary data.</text>
</comment>
<dbReference type="GeneID" id="98142513"/>
<accession>A0ABR4LBD8</accession>